<dbReference type="InterPro" id="IPR036902">
    <property type="entry name" value="Ta1353-like_sf"/>
</dbReference>
<sequence>MDIKTVKIKRPDDTNIILGQSHFIKTVEDLYEALINSVPNIKFGIGFCESSGPCLVRADGNDTELVNLAAENGINIGCGHSFIIIIRNAYPINVLKAIKDVYEVCNIYCATANPVEVIIAETEMGRGILGVIDGEKPKGIETERDKQERKAFLRKIGYKF</sequence>
<dbReference type="PANTHER" id="PTHR36155:SF1">
    <property type="entry name" value="BLL5354 PROTEIN"/>
    <property type="match status" value="1"/>
</dbReference>
<comment type="caution">
    <text evidence="1">The sequence shown here is derived from an EMBL/GenBank/DDBJ whole genome shotgun (WGS) entry which is preliminary data.</text>
</comment>
<evidence type="ECO:0008006" key="2">
    <source>
        <dbReference type="Google" id="ProtNLM"/>
    </source>
</evidence>
<dbReference type="EMBL" id="DTLI01000225">
    <property type="protein sequence ID" value="HHS53058.1"/>
    <property type="molecule type" value="Genomic_DNA"/>
</dbReference>
<dbReference type="Gene3D" id="3.40.1520.10">
    <property type="entry name" value="Ta1353-like"/>
    <property type="match status" value="1"/>
</dbReference>
<evidence type="ECO:0000313" key="1">
    <source>
        <dbReference type="EMBL" id="HHS53058.1"/>
    </source>
</evidence>
<dbReference type="Pfam" id="PF04008">
    <property type="entry name" value="Adenosine_kin"/>
    <property type="match status" value="1"/>
</dbReference>
<dbReference type="AlphaFoldDB" id="A0A7C6EBN9"/>
<dbReference type="InterPro" id="IPR007153">
    <property type="entry name" value="Adenosine_kinase"/>
</dbReference>
<dbReference type="SUPFAM" id="SSF103165">
    <property type="entry name" value="Ta1353-like"/>
    <property type="match status" value="1"/>
</dbReference>
<accession>A0A7C6EBN9</accession>
<protein>
    <recommendedName>
        <fullName evidence="2">Adenosine monophosphate-protein transferase</fullName>
    </recommendedName>
</protein>
<name>A0A7C6EBN9_UNCW3</name>
<dbReference type="PANTHER" id="PTHR36155">
    <property type="entry name" value="BLL5354 PROTEIN"/>
    <property type="match status" value="1"/>
</dbReference>
<organism evidence="1">
    <name type="scientific">candidate division WOR-3 bacterium</name>
    <dbReference type="NCBI Taxonomy" id="2052148"/>
    <lineage>
        <taxon>Bacteria</taxon>
        <taxon>Bacteria division WOR-3</taxon>
    </lineage>
</organism>
<proteinExistence type="predicted"/>
<reference evidence="1" key="1">
    <citation type="journal article" date="2020" name="mSystems">
        <title>Genome- and Community-Level Interaction Insights into Carbon Utilization and Element Cycling Functions of Hydrothermarchaeota in Hydrothermal Sediment.</title>
        <authorList>
            <person name="Zhou Z."/>
            <person name="Liu Y."/>
            <person name="Xu W."/>
            <person name="Pan J."/>
            <person name="Luo Z.H."/>
            <person name="Li M."/>
        </authorList>
    </citation>
    <scope>NUCLEOTIDE SEQUENCE [LARGE SCALE GENOMIC DNA]</scope>
    <source>
        <strain evidence="1">SpSt-876</strain>
    </source>
</reference>
<gene>
    <name evidence="1" type="ORF">ENW73_09460</name>
</gene>